<evidence type="ECO:0000256" key="3">
    <source>
        <dbReference type="ARBA" id="ARBA00022801"/>
    </source>
</evidence>
<dbReference type="Gene3D" id="3.40.800.10">
    <property type="entry name" value="Ureohydrolase domain"/>
    <property type="match status" value="1"/>
</dbReference>
<dbReference type="PIRSF" id="PIRSF036979">
    <property type="entry name" value="Arginase"/>
    <property type="match status" value="1"/>
</dbReference>
<dbReference type="InterPro" id="IPR006035">
    <property type="entry name" value="Ureohydrolase"/>
</dbReference>
<comment type="similarity">
    <text evidence="1">Belongs to the arginase family. Agmatinase subfamily.</text>
</comment>
<dbReference type="SUPFAM" id="SSF52768">
    <property type="entry name" value="Arginase/deacetylase"/>
    <property type="match status" value="1"/>
</dbReference>
<dbReference type="PROSITE" id="PS01053">
    <property type="entry name" value="ARGINASE_1"/>
    <property type="match status" value="1"/>
</dbReference>
<reference evidence="6" key="1">
    <citation type="journal article" date="2019" name="Int. J. Syst. Evol. Microbiol.">
        <title>The Global Catalogue of Microorganisms (GCM) 10K type strain sequencing project: providing services to taxonomists for standard genome sequencing and annotation.</title>
        <authorList>
            <consortium name="The Broad Institute Genomics Platform"/>
            <consortium name="The Broad Institute Genome Sequencing Center for Infectious Disease"/>
            <person name="Wu L."/>
            <person name="Ma J."/>
        </authorList>
    </citation>
    <scope>NUCLEOTIDE SEQUENCE [LARGE SCALE GENOMIC DNA]</scope>
    <source>
        <strain evidence="6">JCM 13378</strain>
    </source>
</reference>
<accession>A0ABP3GVM6</accession>
<proteinExistence type="inferred from homology"/>
<dbReference type="PROSITE" id="PS51409">
    <property type="entry name" value="ARGINASE_2"/>
    <property type="match status" value="1"/>
</dbReference>
<dbReference type="Pfam" id="PF00491">
    <property type="entry name" value="Arginase"/>
    <property type="match status" value="1"/>
</dbReference>
<evidence type="ECO:0000256" key="2">
    <source>
        <dbReference type="ARBA" id="ARBA00022723"/>
    </source>
</evidence>
<keyword evidence="3 4" id="KW-0378">Hydrolase</keyword>
<name>A0ABP3GVM6_9ALTE</name>
<gene>
    <name evidence="5" type="primary">speB</name>
    <name evidence="5" type="ORF">GCM10009092_19740</name>
</gene>
<evidence type="ECO:0000256" key="1">
    <source>
        <dbReference type="ARBA" id="ARBA00009227"/>
    </source>
</evidence>
<keyword evidence="2" id="KW-0479">Metal-binding</keyword>
<dbReference type="EMBL" id="BAAAEI010000010">
    <property type="protein sequence ID" value="GAA0355530.1"/>
    <property type="molecule type" value="Genomic_DNA"/>
</dbReference>
<dbReference type="InterPro" id="IPR020855">
    <property type="entry name" value="Ureohydrolase_Mn_BS"/>
</dbReference>
<dbReference type="Proteomes" id="UP001501757">
    <property type="component" value="Unassembled WGS sequence"/>
</dbReference>
<dbReference type="CDD" id="cd11592">
    <property type="entry name" value="Agmatinase_PAH"/>
    <property type="match status" value="1"/>
</dbReference>
<evidence type="ECO:0000256" key="4">
    <source>
        <dbReference type="RuleBase" id="RU003684"/>
    </source>
</evidence>
<protein>
    <submittedName>
        <fullName evidence="5">Agmatinase</fullName>
    </submittedName>
</protein>
<dbReference type="InterPro" id="IPR005925">
    <property type="entry name" value="Agmatinase-rel"/>
</dbReference>
<comment type="caution">
    <text evidence="5">The sequence shown here is derived from an EMBL/GenBank/DDBJ whole genome shotgun (WGS) entry which is preliminary data.</text>
</comment>
<dbReference type="PANTHER" id="PTHR11358">
    <property type="entry name" value="ARGINASE/AGMATINASE"/>
    <property type="match status" value="1"/>
</dbReference>
<dbReference type="PANTHER" id="PTHR11358:SF26">
    <property type="entry name" value="GUANIDINO ACID HYDROLASE, MITOCHONDRIAL"/>
    <property type="match status" value="1"/>
</dbReference>
<dbReference type="NCBIfam" id="TIGR01230">
    <property type="entry name" value="agmatinase"/>
    <property type="match status" value="1"/>
</dbReference>
<dbReference type="NCBIfam" id="NF002564">
    <property type="entry name" value="PRK02190.1"/>
    <property type="match status" value="1"/>
</dbReference>
<keyword evidence="6" id="KW-1185">Reference proteome</keyword>
<sequence length="300" mass="32684">MTNANYSLYQPANTFVFASKSKMDKDTDVVIAGVPFDLATSGRPGARFAPTAIRQASANLGWEQRRHPWKFSLRRKLKVADVGDVNFSHGDAPGAMQAVREHIAKVMELGAIPFTFGGDHLVTLPVLQAMVAKRGPVALLHFDAHTDDYSGGSEFDHGSVFYHAREQGLLLDGKVMQLGIRTDHSSKTPFEVIPAEALWHARALEVAERIKQTMGDAPAYLTFDIDCIDPAFAPGTGTPVIGGISPHFILELLRNLQGLNWVGMDIVEVCPAYDHSQITSLLAATLATDMLYLLASQKNS</sequence>
<dbReference type="RefSeq" id="WP_343844596.1">
    <property type="nucleotide sequence ID" value="NZ_BAAAEI010000010.1"/>
</dbReference>
<evidence type="ECO:0000313" key="6">
    <source>
        <dbReference type="Proteomes" id="UP001501757"/>
    </source>
</evidence>
<organism evidence="5 6">
    <name type="scientific">Bowmanella denitrificans</name>
    <dbReference type="NCBI Taxonomy" id="366582"/>
    <lineage>
        <taxon>Bacteria</taxon>
        <taxon>Pseudomonadati</taxon>
        <taxon>Pseudomonadota</taxon>
        <taxon>Gammaproteobacteria</taxon>
        <taxon>Alteromonadales</taxon>
        <taxon>Alteromonadaceae</taxon>
        <taxon>Bowmanella</taxon>
    </lineage>
</organism>
<evidence type="ECO:0000313" key="5">
    <source>
        <dbReference type="EMBL" id="GAA0355530.1"/>
    </source>
</evidence>
<dbReference type="InterPro" id="IPR023696">
    <property type="entry name" value="Ureohydrolase_dom_sf"/>
</dbReference>